<feature type="compositionally biased region" description="Polar residues" evidence="1">
    <location>
        <begin position="9"/>
        <end position="43"/>
    </location>
</feature>
<dbReference type="EMBL" id="CP042187">
    <property type="protein sequence ID" value="QDS69516.1"/>
    <property type="molecule type" value="Genomic_DNA"/>
</dbReference>
<protein>
    <submittedName>
        <fullName evidence="2">Uncharacterized protein</fullName>
    </submittedName>
</protein>
<name>A0A517L1M3_9PEZI</name>
<gene>
    <name evidence="2" type="ORF">FKW77_007350</name>
</gene>
<dbReference type="AlphaFoldDB" id="A0A517L1M3"/>
<organism evidence="2 3">
    <name type="scientific">Venturia effusa</name>
    <dbReference type="NCBI Taxonomy" id="50376"/>
    <lineage>
        <taxon>Eukaryota</taxon>
        <taxon>Fungi</taxon>
        <taxon>Dikarya</taxon>
        <taxon>Ascomycota</taxon>
        <taxon>Pezizomycotina</taxon>
        <taxon>Dothideomycetes</taxon>
        <taxon>Pleosporomycetidae</taxon>
        <taxon>Venturiales</taxon>
        <taxon>Venturiaceae</taxon>
        <taxon>Venturia</taxon>
    </lineage>
</organism>
<feature type="region of interest" description="Disordered" evidence="1">
    <location>
        <begin position="1"/>
        <end position="110"/>
    </location>
</feature>
<keyword evidence="3" id="KW-1185">Reference proteome</keyword>
<reference evidence="2 3" key="1">
    <citation type="submission" date="2019-07" db="EMBL/GenBank/DDBJ databases">
        <title>Finished genome of Venturia effusa.</title>
        <authorList>
            <person name="Young C.A."/>
            <person name="Cox M.P."/>
            <person name="Ganley A.R.D."/>
            <person name="David W.J."/>
        </authorList>
    </citation>
    <scope>NUCLEOTIDE SEQUENCE [LARGE SCALE GENOMIC DNA]</scope>
    <source>
        <strain evidence="3">albino</strain>
    </source>
</reference>
<dbReference type="Proteomes" id="UP000316270">
    <property type="component" value="Chromosome 3"/>
</dbReference>
<accession>A0A517L1M3</accession>
<evidence type="ECO:0000313" key="2">
    <source>
        <dbReference type="EMBL" id="QDS69516.1"/>
    </source>
</evidence>
<feature type="compositionally biased region" description="Polar residues" evidence="1">
    <location>
        <begin position="66"/>
        <end position="92"/>
    </location>
</feature>
<proteinExistence type="predicted"/>
<evidence type="ECO:0000313" key="3">
    <source>
        <dbReference type="Proteomes" id="UP000316270"/>
    </source>
</evidence>
<dbReference type="OrthoDB" id="5296889at2759"/>
<evidence type="ECO:0000256" key="1">
    <source>
        <dbReference type="SAM" id="MobiDB-lite"/>
    </source>
</evidence>
<sequence>MFFKRLSRGSRSNSYVNDDDNYLNSRAANDQDSPRHSLSQHNTYEAGPPSPTKESQRPGSQDKMFQRSQAPSDPYSRVQQFNGNSINGNGSVRGSMAMDGPSSPPKQPAVAAPDLLTQAFNQAVVPYTEKIADLEAQVAEMQQWVEKLEAQQSEVHSWIDKRGLRPDVPPTIAKIMDAQPDAAQTLNAQLDRKITIVNFDLHRLQDDLNDSISSSHFASAMTKFLPDIARLSALQSGPRFAFDLILKLGGNLNSHGGLDSHDPSDIAARRDFYAKLDQAMVDVVQRRFHENEDWPVGREIKRIEKTAAYLRNFGVEPYFPSTLDAMRREVDFRQAGPAPPQAHTPPRYQ</sequence>